<keyword evidence="12" id="KW-1185">Reference proteome</keyword>
<evidence type="ECO:0000313" key="11">
    <source>
        <dbReference type="EMBL" id="MDO7786150.1"/>
    </source>
</evidence>
<dbReference type="CDD" id="cd24011">
    <property type="entry name" value="ASKHA_NBD_BK"/>
    <property type="match status" value="1"/>
</dbReference>
<comment type="caution">
    <text evidence="11">The sequence shown here is derived from an EMBL/GenBank/DDBJ whole genome shotgun (WGS) entry which is preliminary data.</text>
</comment>
<proteinExistence type="inferred from homology"/>
<keyword evidence="4 9" id="KW-0808">Transferase</keyword>
<dbReference type="InterPro" id="IPR043129">
    <property type="entry name" value="ATPase_NBD"/>
</dbReference>
<keyword evidence="7 9" id="KW-0067">ATP-binding</keyword>
<sequence length="365" mass="40079">MMILAVNPGSTSTKIAAFNDELCLWKKTIEHPTYEISSFNRVSQQYNYRVKAILEILGEMACQLNEFDAMVGRGGLLKPIPGGTYLVDEELVEELHDPPGGEHASNLGGVIAYYLAKQVNIPAYIVDPVSVDELDPVARLSGHPELPRTSLSHALNMKAVARKVAEEIGSTYEQVNLILAHLGSGFSVAPHRKGKMIDVNNAVNEGPFSPERCGTLPARLLIKQCFSGKYNEEQMLTYLNKEGGMYSYLGTKDVRKALAKLAEGDQKTKLVLEAMCYQIAKEIGAMSTVLYGQVDRIVLTGGLAHSQYITDKIIERVSFIAPVMVAPGEEEMESLALGALRVLRGEEQPKFYHSIDHLKVAAGDR</sequence>
<dbReference type="PANTHER" id="PTHR21060">
    <property type="entry name" value="ACETATE KINASE"/>
    <property type="match status" value="1"/>
</dbReference>
<evidence type="ECO:0000256" key="6">
    <source>
        <dbReference type="ARBA" id="ARBA00022777"/>
    </source>
</evidence>
<dbReference type="InterPro" id="IPR011245">
    <property type="entry name" value="Butyrate_kin"/>
</dbReference>
<comment type="similarity">
    <text evidence="2 9 10">Belongs to the acetokinase family.</text>
</comment>
<keyword evidence="3 9" id="KW-0963">Cytoplasm</keyword>
<comment type="subcellular location">
    <subcellularLocation>
        <location evidence="1 9">Cytoplasm</location>
    </subcellularLocation>
</comment>
<dbReference type="EMBL" id="JARPTC010000003">
    <property type="protein sequence ID" value="MDO7786150.1"/>
    <property type="molecule type" value="Genomic_DNA"/>
</dbReference>
<evidence type="ECO:0000256" key="10">
    <source>
        <dbReference type="RuleBase" id="RU003835"/>
    </source>
</evidence>
<dbReference type="GO" id="GO:0005737">
    <property type="term" value="C:cytoplasm"/>
    <property type="evidence" value="ECO:0007669"/>
    <property type="project" value="UniProtKB-SubCell"/>
</dbReference>
<dbReference type="EC" id="2.7.2.7" evidence="9"/>
<dbReference type="Pfam" id="PF00871">
    <property type="entry name" value="Acetate_kinase"/>
    <property type="match status" value="1"/>
</dbReference>
<evidence type="ECO:0000256" key="3">
    <source>
        <dbReference type="ARBA" id="ARBA00022490"/>
    </source>
</evidence>
<dbReference type="GO" id="GO:0005524">
    <property type="term" value="F:ATP binding"/>
    <property type="evidence" value="ECO:0007669"/>
    <property type="project" value="UniProtKB-KW"/>
</dbReference>
<dbReference type="GO" id="GO:0047761">
    <property type="term" value="F:butyrate kinase activity"/>
    <property type="evidence" value="ECO:0007669"/>
    <property type="project" value="UniProtKB-UniRule"/>
</dbReference>
<dbReference type="NCBIfam" id="TIGR02707">
    <property type="entry name" value="butyr_kinase"/>
    <property type="match status" value="1"/>
</dbReference>
<dbReference type="SUPFAM" id="SSF53067">
    <property type="entry name" value="Actin-like ATPase domain"/>
    <property type="match status" value="2"/>
</dbReference>
<reference evidence="11" key="1">
    <citation type="journal article" date="2023" name="J. Hazard. Mater.">
        <title>Anaerobic biodegradation of pyrene and benzo[a]pyrene by a new sulfate-reducing Desulforamulus aquiferis strain DSA.</title>
        <authorList>
            <person name="Zhang Z."/>
            <person name="Sun J."/>
            <person name="Gong X."/>
            <person name="Wang C."/>
            <person name="Wang H."/>
        </authorList>
    </citation>
    <scope>NUCLEOTIDE SEQUENCE</scope>
    <source>
        <strain evidence="11">DSA</strain>
    </source>
</reference>
<dbReference type="PRINTS" id="PR00471">
    <property type="entry name" value="ACETATEKNASE"/>
</dbReference>
<dbReference type="HAMAP" id="MF_00542">
    <property type="entry name" value="Butyrate_kinase"/>
    <property type="match status" value="1"/>
</dbReference>
<evidence type="ECO:0000256" key="8">
    <source>
        <dbReference type="ARBA" id="ARBA00048596"/>
    </source>
</evidence>
<keyword evidence="5 9" id="KW-0547">Nucleotide-binding</keyword>
<dbReference type="PANTHER" id="PTHR21060:SF3">
    <property type="entry name" value="BUTYRATE KINASE 2-RELATED"/>
    <property type="match status" value="1"/>
</dbReference>
<dbReference type="PIRSF" id="PIRSF036458">
    <property type="entry name" value="Butyrate_kin"/>
    <property type="match status" value="1"/>
</dbReference>
<evidence type="ECO:0000256" key="1">
    <source>
        <dbReference type="ARBA" id="ARBA00004496"/>
    </source>
</evidence>
<dbReference type="PROSITE" id="PS01075">
    <property type="entry name" value="ACETATE_KINASE_1"/>
    <property type="match status" value="1"/>
</dbReference>
<evidence type="ECO:0000256" key="9">
    <source>
        <dbReference type="HAMAP-Rule" id="MF_00542"/>
    </source>
</evidence>
<comment type="catalytic activity">
    <reaction evidence="8 9">
        <text>butanoate + ATP = butanoyl phosphate + ADP</text>
        <dbReference type="Rhea" id="RHEA:13585"/>
        <dbReference type="ChEBI" id="CHEBI:17968"/>
        <dbReference type="ChEBI" id="CHEBI:30616"/>
        <dbReference type="ChEBI" id="CHEBI:58079"/>
        <dbReference type="ChEBI" id="CHEBI:456216"/>
        <dbReference type="EC" id="2.7.2.7"/>
    </reaction>
</comment>
<accession>A0AAW7ZBI4</accession>
<dbReference type="GO" id="GO:0006083">
    <property type="term" value="P:acetate metabolic process"/>
    <property type="evidence" value="ECO:0007669"/>
    <property type="project" value="TreeGrafter"/>
</dbReference>
<evidence type="ECO:0000256" key="4">
    <source>
        <dbReference type="ARBA" id="ARBA00022679"/>
    </source>
</evidence>
<evidence type="ECO:0000256" key="5">
    <source>
        <dbReference type="ARBA" id="ARBA00022741"/>
    </source>
</evidence>
<keyword evidence="6 9" id="KW-0418">Kinase</keyword>
<dbReference type="InterPro" id="IPR000890">
    <property type="entry name" value="Aliphatic_acid_kin_short-chain"/>
</dbReference>
<evidence type="ECO:0000313" key="12">
    <source>
        <dbReference type="Proteomes" id="UP001172911"/>
    </source>
</evidence>
<dbReference type="GO" id="GO:0008776">
    <property type="term" value="F:acetate kinase activity"/>
    <property type="evidence" value="ECO:0007669"/>
    <property type="project" value="TreeGrafter"/>
</dbReference>
<protein>
    <recommendedName>
        <fullName evidence="9">Probable butyrate kinase</fullName>
        <shortName evidence="9">BK</shortName>
        <ecNumber evidence="9">2.7.2.7</ecNumber>
    </recommendedName>
    <alternativeName>
        <fullName evidence="9">Branched-chain carboxylic acid kinase</fullName>
    </alternativeName>
</protein>
<dbReference type="AlphaFoldDB" id="A0AAW7ZBI4"/>
<gene>
    <name evidence="9 11" type="primary">buk</name>
    <name evidence="11" type="ORF">P6N53_02805</name>
</gene>
<dbReference type="NCBIfam" id="NF002834">
    <property type="entry name" value="PRK03011.1-5"/>
    <property type="match status" value="1"/>
</dbReference>
<dbReference type="RefSeq" id="WP_304541010.1">
    <property type="nucleotide sequence ID" value="NZ_JARPTC010000003.1"/>
</dbReference>
<organism evidence="11 12">
    <name type="scientific">Desulforamulus aquiferis</name>
    <dbReference type="NCBI Taxonomy" id="1397668"/>
    <lineage>
        <taxon>Bacteria</taxon>
        <taxon>Bacillati</taxon>
        <taxon>Bacillota</taxon>
        <taxon>Clostridia</taxon>
        <taxon>Eubacteriales</taxon>
        <taxon>Peptococcaceae</taxon>
        <taxon>Desulforamulus</taxon>
    </lineage>
</organism>
<name>A0AAW7ZBI4_9FIRM</name>
<dbReference type="InterPro" id="IPR023865">
    <property type="entry name" value="Aliphatic_acid_kinase_CS"/>
</dbReference>
<dbReference type="Proteomes" id="UP001172911">
    <property type="component" value="Unassembled WGS sequence"/>
</dbReference>
<dbReference type="Gene3D" id="3.30.420.40">
    <property type="match status" value="2"/>
</dbReference>
<evidence type="ECO:0000256" key="2">
    <source>
        <dbReference type="ARBA" id="ARBA00008748"/>
    </source>
</evidence>
<evidence type="ECO:0000256" key="7">
    <source>
        <dbReference type="ARBA" id="ARBA00022840"/>
    </source>
</evidence>
<reference evidence="11" key="2">
    <citation type="submission" date="2023-03" db="EMBL/GenBank/DDBJ databases">
        <authorList>
            <person name="Zhang Z."/>
        </authorList>
    </citation>
    <scope>NUCLEOTIDE SEQUENCE</scope>
    <source>
        <strain evidence="11">DSA</strain>
    </source>
</reference>